<name>A0A6A6SJQ2_9PLEO</name>
<keyword evidence="3" id="KW-1185">Reference proteome</keyword>
<evidence type="ECO:0000313" key="2">
    <source>
        <dbReference type="EMBL" id="KAF2647217.1"/>
    </source>
</evidence>
<feature type="region of interest" description="Disordered" evidence="1">
    <location>
        <begin position="1"/>
        <end position="26"/>
    </location>
</feature>
<dbReference type="AlphaFoldDB" id="A0A6A6SJQ2"/>
<dbReference type="Proteomes" id="UP000799324">
    <property type="component" value="Unassembled WGS sequence"/>
</dbReference>
<feature type="compositionally biased region" description="Basic and acidic residues" evidence="1">
    <location>
        <begin position="7"/>
        <end position="26"/>
    </location>
</feature>
<evidence type="ECO:0000313" key="3">
    <source>
        <dbReference type="Proteomes" id="UP000799324"/>
    </source>
</evidence>
<accession>A0A6A6SJQ2</accession>
<reference evidence="2" key="1">
    <citation type="journal article" date="2020" name="Stud. Mycol.">
        <title>101 Dothideomycetes genomes: a test case for predicting lifestyles and emergence of pathogens.</title>
        <authorList>
            <person name="Haridas S."/>
            <person name="Albert R."/>
            <person name="Binder M."/>
            <person name="Bloem J."/>
            <person name="Labutti K."/>
            <person name="Salamov A."/>
            <person name="Andreopoulos B."/>
            <person name="Baker S."/>
            <person name="Barry K."/>
            <person name="Bills G."/>
            <person name="Bluhm B."/>
            <person name="Cannon C."/>
            <person name="Castanera R."/>
            <person name="Culley D."/>
            <person name="Daum C."/>
            <person name="Ezra D."/>
            <person name="Gonzalez J."/>
            <person name="Henrissat B."/>
            <person name="Kuo A."/>
            <person name="Liang C."/>
            <person name="Lipzen A."/>
            <person name="Lutzoni F."/>
            <person name="Magnuson J."/>
            <person name="Mondo S."/>
            <person name="Nolan M."/>
            <person name="Ohm R."/>
            <person name="Pangilinan J."/>
            <person name="Park H.-J."/>
            <person name="Ramirez L."/>
            <person name="Alfaro M."/>
            <person name="Sun H."/>
            <person name="Tritt A."/>
            <person name="Yoshinaga Y."/>
            <person name="Zwiers L.-H."/>
            <person name="Turgeon B."/>
            <person name="Goodwin S."/>
            <person name="Spatafora J."/>
            <person name="Crous P."/>
            <person name="Grigoriev I."/>
        </authorList>
    </citation>
    <scope>NUCLEOTIDE SEQUENCE</scope>
    <source>
        <strain evidence="2">CBS 122681</strain>
    </source>
</reference>
<proteinExistence type="predicted"/>
<organism evidence="2 3">
    <name type="scientific">Lophiostoma macrostomum CBS 122681</name>
    <dbReference type="NCBI Taxonomy" id="1314788"/>
    <lineage>
        <taxon>Eukaryota</taxon>
        <taxon>Fungi</taxon>
        <taxon>Dikarya</taxon>
        <taxon>Ascomycota</taxon>
        <taxon>Pezizomycotina</taxon>
        <taxon>Dothideomycetes</taxon>
        <taxon>Pleosporomycetidae</taxon>
        <taxon>Pleosporales</taxon>
        <taxon>Lophiostomataceae</taxon>
        <taxon>Lophiostoma</taxon>
    </lineage>
</organism>
<evidence type="ECO:0000256" key="1">
    <source>
        <dbReference type="SAM" id="MobiDB-lite"/>
    </source>
</evidence>
<gene>
    <name evidence="2" type="ORF">K491DRAFT_685710</name>
</gene>
<protein>
    <submittedName>
        <fullName evidence="2">Uncharacterized protein</fullName>
    </submittedName>
</protein>
<dbReference type="EMBL" id="MU004657">
    <property type="protein sequence ID" value="KAF2647217.1"/>
    <property type="molecule type" value="Genomic_DNA"/>
</dbReference>
<sequence>MSRWQLHIRDKEAADKPDEMKPEDEKRCSPLPLHIMESSWIVFFCVGLPEHRRRERMSAYEDDSRIALPQYPPFRTNKQKAMKTISLSDFDGATHVKYMERMNDVDEPSDVTIDLESSEEALNIQLDRMFALFLHVLRHTSQFVLLNKSERFCGVPTPRLG</sequence>